<comment type="caution">
    <text evidence="3">The sequence shown here is derived from an EMBL/GenBank/DDBJ whole genome shotgun (WGS) entry which is preliminary data.</text>
</comment>
<keyword evidence="2" id="KW-0732">Signal</keyword>
<evidence type="ECO:0000313" key="3">
    <source>
        <dbReference type="EMBL" id="KAF1027180.1"/>
    </source>
</evidence>
<sequence length="63" mass="6845">MHSNKMVFAFVLATMMTSAWAESTPTPAATLTEEKTVSQSNATTPSETQTEVRVEDIDAPILE</sequence>
<feature type="signal peptide" evidence="2">
    <location>
        <begin position="1"/>
        <end position="21"/>
    </location>
</feature>
<evidence type="ECO:0000256" key="2">
    <source>
        <dbReference type="SAM" id="SignalP"/>
    </source>
</evidence>
<feature type="compositionally biased region" description="Polar residues" evidence="1">
    <location>
        <begin position="37"/>
        <end position="49"/>
    </location>
</feature>
<feature type="region of interest" description="Disordered" evidence="1">
    <location>
        <begin position="25"/>
        <end position="63"/>
    </location>
</feature>
<name>A0A833PHE9_ACIBZ</name>
<evidence type="ECO:0000256" key="1">
    <source>
        <dbReference type="SAM" id="MobiDB-lite"/>
    </source>
</evidence>
<protein>
    <submittedName>
        <fullName evidence="3">Uncharacterized protein</fullName>
    </submittedName>
</protein>
<organism evidence="3 4">
    <name type="scientific">Acinetobacter bereziniae</name>
    <name type="common">Acinetobacter genomosp. 10</name>
    <dbReference type="NCBI Taxonomy" id="106648"/>
    <lineage>
        <taxon>Bacteria</taxon>
        <taxon>Pseudomonadati</taxon>
        <taxon>Pseudomonadota</taxon>
        <taxon>Gammaproteobacteria</taxon>
        <taxon>Moraxellales</taxon>
        <taxon>Moraxellaceae</taxon>
        <taxon>Acinetobacter</taxon>
    </lineage>
</organism>
<accession>A0A833PHE9</accession>
<dbReference type="EMBL" id="WNDP01000013">
    <property type="protein sequence ID" value="KAF1027180.1"/>
    <property type="molecule type" value="Genomic_DNA"/>
</dbReference>
<proteinExistence type="predicted"/>
<dbReference type="AlphaFoldDB" id="A0A833PHE9"/>
<reference evidence="4" key="1">
    <citation type="journal article" date="2020" name="MBio">
        <title>Horizontal gene transfer to a defensive symbiont with a reduced genome amongst a multipartite beetle microbiome.</title>
        <authorList>
            <person name="Waterworth S.C."/>
            <person name="Florez L.V."/>
            <person name="Rees E.R."/>
            <person name="Hertweck C."/>
            <person name="Kaltenpoth M."/>
            <person name="Kwan J.C."/>
        </authorList>
    </citation>
    <scope>NUCLEOTIDE SEQUENCE [LARGE SCALE GENOMIC DNA]</scope>
</reference>
<feature type="chain" id="PRO_5032828864" evidence="2">
    <location>
        <begin position="22"/>
        <end position="63"/>
    </location>
</feature>
<gene>
    <name evidence="3" type="ORF">GAK29_00821</name>
</gene>
<dbReference type="Proteomes" id="UP000490535">
    <property type="component" value="Unassembled WGS sequence"/>
</dbReference>
<evidence type="ECO:0000313" key="4">
    <source>
        <dbReference type="Proteomes" id="UP000490535"/>
    </source>
</evidence>